<dbReference type="InterPro" id="IPR024311">
    <property type="entry name" value="Lipocalin-like"/>
</dbReference>
<accession>A0A5P8WJU9</accession>
<gene>
    <name evidence="2" type="ORF">GXM_10487</name>
</gene>
<dbReference type="KEGG" id="nsh:GXM_10487"/>
<protein>
    <recommendedName>
        <fullName evidence="1">Lipocalin-like domain-containing protein</fullName>
    </recommendedName>
</protein>
<sequence length="105" mass="11976">MYKEDGYMSVSIMSANRLRFVSKDIAGGTIEEMATAADTYTSYCGTYEIQVNKIIHHIQISMYPNWTGIAQERIFALKDDRLLLSAPPDLIDGKQQTAHFVWKRV</sequence>
<dbReference type="EMBL" id="CP045229">
    <property type="protein sequence ID" value="QFS52732.1"/>
    <property type="molecule type" value="Genomic_DNA"/>
</dbReference>
<reference evidence="2 3" key="1">
    <citation type="submission" date="2019-10" db="EMBL/GenBank/DDBJ databases">
        <title>Genomic and transcriptomic insights into the perfect genentic adaptation of a filamentous nitrogen-fixing cyanobacterium to rice fields.</title>
        <authorList>
            <person name="Chen Z."/>
        </authorList>
    </citation>
    <scope>NUCLEOTIDE SEQUENCE [LARGE SCALE GENOMIC DNA]</scope>
    <source>
        <strain evidence="2">CCNUC1</strain>
    </source>
</reference>
<evidence type="ECO:0000313" key="2">
    <source>
        <dbReference type="EMBL" id="QFS52732.1"/>
    </source>
</evidence>
<dbReference type="AlphaFoldDB" id="A0A5P8WJU9"/>
<organism evidence="2 3">
    <name type="scientific">Nostoc sphaeroides CCNUC1</name>
    <dbReference type="NCBI Taxonomy" id="2653204"/>
    <lineage>
        <taxon>Bacteria</taxon>
        <taxon>Bacillati</taxon>
        <taxon>Cyanobacteriota</taxon>
        <taxon>Cyanophyceae</taxon>
        <taxon>Nostocales</taxon>
        <taxon>Nostocaceae</taxon>
        <taxon>Nostoc</taxon>
    </lineage>
</organism>
<evidence type="ECO:0000259" key="1">
    <source>
        <dbReference type="Pfam" id="PF13924"/>
    </source>
</evidence>
<evidence type="ECO:0000313" key="3">
    <source>
        <dbReference type="Proteomes" id="UP000326678"/>
    </source>
</evidence>
<proteinExistence type="predicted"/>
<feature type="domain" description="Lipocalin-like" evidence="1">
    <location>
        <begin position="1"/>
        <end position="105"/>
    </location>
</feature>
<dbReference type="Pfam" id="PF13924">
    <property type="entry name" value="Lipocalin_5"/>
    <property type="match status" value="1"/>
</dbReference>
<name>A0A5P8WJU9_9NOSO</name>
<dbReference type="Proteomes" id="UP000326678">
    <property type="component" value="Chromosome pGXM02"/>
</dbReference>
<keyword evidence="3" id="KW-1185">Reference proteome</keyword>